<dbReference type="Proteomes" id="UP000464787">
    <property type="component" value="Chromosome"/>
</dbReference>
<gene>
    <name evidence="1" type="ORF">GT347_06750</name>
</gene>
<keyword evidence="2" id="KW-1185">Reference proteome</keyword>
<evidence type="ECO:0000313" key="1">
    <source>
        <dbReference type="EMBL" id="QHI97717.1"/>
    </source>
</evidence>
<dbReference type="RefSeq" id="WP_160551235.1">
    <property type="nucleotide sequence ID" value="NZ_CP047650.1"/>
</dbReference>
<dbReference type="KEGG" id="xyk:GT347_06750"/>
<proteinExistence type="predicted"/>
<protein>
    <submittedName>
        <fullName evidence="1">Uncharacterized protein</fullName>
    </submittedName>
</protein>
<sequence>MARSAPSGWTICTSGGKSMARSLVLGIALTGLTILGGCSSLITEGSTAGAGIAGTAVATSLTNSASAAAGIGLGVQAAARAAVQYGQRRVHAETQDQIAEIAGPLEVGQVTRWKAWHQIALEPDEVGRVTVSRTISTGELQCKEIVFSVDEAADGKAHAMDASIASGFYVASICKSGSRWQWASAEPATARWGGLQ</sequence>
<reference evidence="1 2" key="1">
    <citation type="submission" date="2020-01" db="EMBL/GenBank/DDBJ databases">
        <title>Genome sequencing of strain KACC 21265.</title>
        <authorList>
            <person name="Heo J."/>
            <person name="Kim S.-J."/>
            <person name="Kim J.-S."/>
            <person name="Hong S.-B."/>
            <person name="Kwon S.-W."/>
        </authorList>
    </citation>
    <scope>NUCLEOTIDE SEQUENCE [LARGE SCALE GENOMIC DNA]</scope>
    <source>
        <strain evidence="1 2">KACC 21265</strain>
    </source>
</reference>
<dbReference type="AlphaFoldDB" id="A0A857J266"/>
<name>A0A857J266_9BURK</name>
<dbReference type="EMBL" id="CP047650">
    <property type="protein sequence ID" value="QHI97717.1"/>
    <property type="molecule type" value="Genomic_DNA"/>
</dbReference>
<evidence type="ECO:0000313" key="2">
    <source>
        <dbReference type="Proteomes" id="UP000464787"/>
    </source>
</evidence>
<accession>A0A857J266</accession>
<organism evidence="1 2">
    <name type="scientific">Xylophilus rhododendri</name>
    <dbReference type="NCBI Taxonomy" id="2697032"/>
    <lineage>
        <taxon>Bacteria</taxon>
        <taxon>Pseudomonadati</taxon>
        <taxon>Pseudomonadota</taxon>
        <taxon>Betaproteobacteria</taxon>
        <taxon>Burkholderiales</taxon>
        <taxon>Xylophilus</taxon>
    </lineage>
</organism>